<protein>
    <submittedName>
        <fullName evidence="1">Uncharacterized protein</fullName>
    </submittedName>
</protein>
<accession>A0A0C3NBV6</accession>
<name>A0A0C3NBV6_PHLG1</name>
<gene>
    <name evidence="1" type="ORF">PHLGIDRAFT_319087</name>
</gene>
<evidence type="ECO:0000313" key="1">
    <source>
        <dbReference type="EMBL" id="KIP01969.1"/>
    </source>
</evidence>
<reference evidence="1 2" key="1">
    <citation type="journal article" date="2014" name="PLoS Genet.">
        <title>Analysis of the Phlebiopsis gigantea genome, transcriptome and secretome provides insight into its pioneer colonization strategies of wood.</title>
        <authorList>
            <person name="Hori C."/>
            <person name="Ishida T."/>
            <person name="Igarashi K."/>
            <person name="Samejima M."/>
            <person name="Suzuki H."/>
            <person name="Master E."/>
            <person name="Ferreira P."/>
            <person name="Ruiz-Duenas F.J."/>
            <person name="Held B."/>
            <person name="Canessa P."/>
            <person name="Larrondo L.F."/>
            <person name="Schmoll M."/>
            <person name="Druzhinina I.S."/>
            <person name="Kubicek C.P."/>
            <person name="Gaskell J.A."/>
            <person name="Kersten P."/>
            <person name="St John F."/>
            <person name="Glasner J."/>
            <person name="Sabat G."/>
            <person name="Splinter BonDurant S."/>
            <person name="Syed K."/>
            <person name="Yadav J."/>
            <person name="Mgbeahuruike A.C."/>
            <person name="Kovalchuk A."/>
            <person name="Asiegbu F.O."/>
            <person name="Lackner G."/>
            <person name="Hoffmeister D."/>
            <person name="Rencoret J."/>
            <person name="Gutierrez A."/>
            <person name="Sun H."/>
            <person name="Lindquist E."/>
            <person name="Barry K."/>
            <person name="Riley R."/>
            <person name="Grigoriev I.V."/>
            <person name="Henrissat B."/>
            <person name="Kues U."/>
            <person name="Berka R.M."/>
            <person name="Martinez A.T."/>
            <person name="Covert S.F."/>
            <person name="Blanchette R.A."/>
            <person name="Cullen D."/>
        </authorList>
    </citation>
    <scope>NUCLEOTIDE SEQUENCE [LARGE SCALE GENOMIC DNA]</scope>
    <source>
        <strain evidence="1 2">11061_1 CR5-6</strain>
    </source>
</reference>
<organism evidence="1 2">
    <name type="scientific">Phlebiopsis gigantea (strain 11061_1 CR5-6)</name>
    <name type="common">White-rot fungus</name>
    <name type="synonym">Peniophora gigantea</name>
    <dbReference type="NCBI Taxonomy" id="745531"/>
    <lineage>
        <taxon>Eukaryota</taxon>
        <taxon>Fungi</taxon>
        <taxon>Dikarya</taxon>
        <taxon>Basidiomycota</taxon>
        <taxon>Agaricomycotina</taxon>
        <taxon>Agaricomycetes</taxon>
        <taxon>Polyporales</taxon>
        <taxon>Phanerochaetaceae</taxon>
        <taxon>Phlebiopsis</taxon>
    </lineage>
</organism>
<dbReference type="Proteomes" id="UP000053257">
    <property type="component" value="Unassembled WGS sequence"/>
</dbReference>
<keyword evidence="2" id="KW-1185">Reference proteome</keyword>
<dbReference type="AlphaFoldDB" id="A0A0C3NBV6"/>
<dbReference type="HOGENOM" id="CLU_1661429_0_0_1"/>
<evidence type="ECO:0000313" key="2">
    <source>
        <dbReference type="Proteomes" id="UP000053257"/>
    </source>
</evidence>
<dbReference type="EMBL" id="KN840717">
    <property type="protein sequence ID" value="KIP01969.1"/>
    <property type="molecule type" value="Genomic_DNA"/>
</dbReference>
<sequence length="159" mass="17086">MEYGGGVSQGCCCVPRLGRSVRIPLLDDRATAVLITWLQRLAAKAWHRLPPERNAANSAASSVIPTPSLIRQAARLLLYSMLTAGNDPDDGVCSAVAKGATRARTNEGCPVRGFHMWRANPPYLPRMTNAGDPHARRAAQTTALWCLAGGCPATVHDRE</sequence>
<proteinExistence type="predicted"/>